<accession>A0ABT5NTG5</accession>
<keyword evidence="1" id="KW-0812">Transmembrane</keyword>
<feature type="transmembrane region" description="Helical" evidence="1">
    <location>
        <begin position="113"/>
        <end position="132"/>
    </location>
</feature>
<evidence type="ECO:0000313" key="3">
    <source>
        <dbReference type="Proteomes" id="UP001148203"/>
    </source>
</evidence>
<keyword evidence="1" id="KW-1133">Transmembrane helix</keyword>
<name>A0ABT5NTG5_9PSED</name>
<feature type="transmembrane region" description="Helical" evidence="1">
    <location>
        <begin position="23"/>
        <end position="41"/>
    </location>
</feature>
<evidence type="ECO:0000313" key="2">
    <source>
        <dbReference type="EMBL" id="MDD0991469.1"/>
    </source>
</evidence>
<proteinExistence type="predicted"/>
<protein>
    <submittedName>
        <fullName evidence="2">Uncharacterized protein</fullName>
    </submittedName>
</protein>
<keyword evidence="3" id="KW-1185">Reference proteome</keyword>
<feature type="transmembrane region" description="Helical" evidence="1">
    <location>
        <begin position="48"/>
        <end position="68"/>
    </location>
</feature>
<sequence length="137" mass="15276">MDAKLKHLEFVQGVVNRLSTNSFLLKGWSIILISALFALSAKDSDKGFALLAYIPGIAFWGLDGYFLALERCYRRLYDKVRATDKDKIDFIMVIDKGQGWKNWFNASCSKTLIAFHGAVFAAITAVVVVYLIKSCAA</sequence>
<reference evidence="2 3" key="1">
    <citation type="submission" date="2022-05" db="EMBL/GenBank/DDBJ databases">
        <title>Novel Pseudomonas spp. Isolated from a Rainbow Trout Aquaculture Facility.</title>
        <authorList>
            <person name="Testerman T."/>
            <person name="Graf J."/>
        </authorList>
    </citation>
    <scope>NUCLEOTIDE SEQUENCE [LARGE SCALE GENOMIC DNA]</scope>
    <source>
        <strain evidence="2 3">ID681</strain>
    </source>
</reference>
<dbReference type="Proteomes" id="UP001148203">
    <property type="component" value="Unassembled WGS sequence"/>
</dbReference>
<organism evidence="2 3">
    <name type="scientific">Pseudomonas fontis</name>
    <dbReference type="NCBI Taxonomy" id="2942633"/>
    <lineage>
        <taxon>Bacteria</taxon>
        <taxon>Pseudomonadati</taxon>
        <taxon>Pseudomonadota</taxon>
        <taxon>Gammaproteobacteria</taxon>
        <taxon>Pseudomonadales</taxon>
        <taxon>Pseudomonadaceae</taxon>
        <taxon>Pseudomonas</taxon>
    </lineage>
</organism>
<keyword evidence="1" id="KW-0472">Membrane</keyword>
<comment type="caution">
    <text evidence="2">The sequence shown here is derived from an EMBL/GenBank/DDBJ whole genome shotgun (WGS) entry which is preliminary data.</text>
</comment>
<dbReference type="EMBL" id="JAMDGY010000029">
    <property type="protein sequence ID" value="MDD0991469.1"/>
    <property type="molecule type" value="Genomic_DNA"/>
</dbReference>
<dbReference type="RefSeq" id="WP_273913332.1">
    <property type="nucleotide sequence ID" value="NZ_JAMDGX010000081.1"/>
</dbReference>
<gene>
    <name evidence="2" type="ORF">M5G11_13060</name>
</gene>
<evidence type="ECO:0000256" key="1">
    <source>
        <dbReference type="SAM" id="Phobius"/>
    </source>
</evidence>